<keyword evidence="3" id="KW-0805">Transcription regulation</keyword>
<dbReference type="GO" id="GO:0030170">
    <property type="term" value="F:pyridoxal phosphate binding"/>
    <property type="evidence" value="ECO:0007669"/>
    <property type="project" value="InterPro"/>
</dbReference>
<dbReference type="InterPro" id="IPR015421">
    <property type="entry name" value="PyrdxlP-dep_Trfase_major"/>
</dbReference>
<evidence type="ECO:0000256" key="4">
    <source>
        <dbReference type="ARBA" id="ARBA00023125"/>
    </source>
</evidence>
<dbReference type="PANTHER" id="PTHR46577">
    <property type="entry name" value="HTH-TYPE TRANSCRIPTIONAL REGULATORY PROTEIN GABR"/>
    <property type="match status" value="1"/>
</dbReference>
<dbReference type="PANTHER" id="PTHR46577:SF1">
    <property type="entry name" value="HTH-TYPE TRANSCRIPTIONAL REGULATORY PROTEIN GABR"/>
    <property type="match status" value="1"/>
</dbReference>
<comment type="similarity">
    <text evidence="1">In the C-terminal section; belongs to the class-I pyridoxal-phosphate-dependent aminotransferase family.</text>
</comment>
<sequence length="462" mass="50453">MSLDDSFSGWRPLQLASEGPRYLALVNALEQDIADGRLTDGDRLPAHRDLARQLGLSVGTVSKAYQEAEQRGIVSGHVGQGTFVRRRTITRSEAAARHEPVNLGLNVPAEGNETQILAALFSEIARERDLGPLLRYHPHAGISKHREVIAASLSDSSFTVEPAQLFLCNGAQHAIDIALRLIVKSGDSILVDALTYSGFKAIAVASHLNLVPVEMDKEGLRPDALKQACRESGARVLYCMPTLQSPTARTMSIARRRRIAELAEELDLAVIEDDVYGFFFPERPVPIASLAPGRTFYVTSYSKCVAPGFRLGTLTVPTAYTGQAELLLHASAWFVAPMISEAAVRLIESGDLEELLRERRRQALERYRVFLEVFPEASKLQFPAFYAWLPLPPKWSPDQFAAAARGCGIFVTPSIASAVSDGNPGAVRICLGAPKDLVELSEVLQTLREILGRHPLNVVSVA</sequence>
<dbReference type="Gene3D" id="3.40.640.10">
    <property type="entry name" value="Type I PLP-dependent aspartate aminotransferase-like (Major domain)"/>
    <property type="match status" value="1"/>
</dbReference>
<dbReference type="InterPro" id="IPR015422">
    <property type="entry name" value="PyrdxlP-dep_Trfase_small"/>
</dbReference>
<evidence type="ECO:0000256" key="1">
    <source>
        <dbReference type="ARBA" id="ARBA00005384"/>
    </source>
</evidence>
<dbReference type="SMART" id="SM00345">
    <property type="entry name" value="HTH_GNTR"/>
    <property type="match status" value="1"/>
</dbReference>
<gene>
    <name evidence="10" type="ORF">AS026_05265</name>
    <name evidence="9" type="ORF">AS026_11860</name>
    <name evidence="8" type="ORF">AS026_15530</name>
    <name evidence="7" type="ORF">AS026_15545</name>
</gene>
<reference evidence="9 11" key="1">
    <citation type="submission" date="2015-11" db="EMBL/GenBank/DDBJ databases">
        <title>Draft Genome Sequence of the Strain BR 10423 (Rhizobium sp.) isolated from nodules of Mimosa pudica.</title>
        <authorList>
            <person name="Barauna A.C."/>
            <person name="Zilli J.E."/>
            <person name="Simoes-Araujo J.L."/>
            <person name="Reis V.M."/>
            <person name="James E.K."/>
            <person name="Reis F.B.Jr."/>
            <person name="Rouws L.F."/>
            <person name="Passos S.R."/>
            <person name="Gois S.R."/>
        </authorList>
    </citation>
    <scope>NUCLEOTIDE SEQUENCE [LARGE SCALE GENOMIC DNA]</scope>
    <source>
        <strain evidence="9 11">BR10423</strain>
    </source>
</reference>
<keyword evidence="5" id="KW-0804">Transcription</keyword>
<dbReference type="Gene3D" id="1.10.10.10">
    <property type="entry name" value="Winged helix-like DNA-binding domain superfamily/Winged helix DNA-binding domain"/>
    <property type="match status" value="1"/>
</dbReference>
<dbReference type="InterPro" id="IPR036388">
    <property type="entry name" value="WH-like_DNA-bd_sf"/>
</dbReference>
<dbReference type="Pfam" id="PF00392">
    <property type="entry name" value="GntR"/>
    <property type="match status" value="1"/>
</dbReference>
<dbReference type="EMBL" id="LNCD01000113">
    <property type="protein sequence ID" value="KWV45751.1"/>
    <property type="molecule type" value="Genomic_DNA"/>
</dbReference>
<dbReference type="InterPro" id="IPR036390">
    <property type="entry name" value="WH_DNA-bd_sf"/>
</dbReference>
<evidence type="ECO:0000259" key="6">
    <source>
        <dbReference type="PROSITE" id="PS50949"/>
    </source>
</evidence>
<dbReference type="InterPro" id="IPR015424">
    <property type="entry name" value="PyrdxlP-dep_Trfase"/>
</dbReference>
<accession>A0A120FJD4</accession>
<evidence type="ECO:0000313" key="10">
    <source>
        <dbReference type="EMBL" id="KWV52120.1"/>
    </source>
</evidence>
<evidence type="ECO:0000313" key="7">
    <source>
        <dbReference type="EMBL" id="KWV45751.1"/>
    </source>
</evidence>
<name>A0A120FJD4_9HYPH</name>
<dbReference type="RefSeq" id="WP_028749621.1">
    <property type="nucleotide sequence ID" value="NZ_LNCD01000074.1"/>
</dbReference>
<dbReference type="GO" id="GO:0003677">
    <property type="term" value="F:DNA binding"/>
    <property type="evidence" value="ECO:0007669"/>
    <property type="project" value="UniProtKB-KW"/>
</dbReference>
<organism evidence="9 11">
    <name type="scientific">Rhizobium altiplani</name>
    <dbReference type="NCBI Taxonomy" id="1864509"/>
    <lineage>
        <taxon>Bacteria</taxon>
        <taxon>Pseudomonadati</taxon>
        <taxon>Pseudomonadota</taxon>
        <taxon>Alphaproteobacteria</taxon>
        <taxon>Hyphomicrobiales</taxon>
        <taxon>Rhizobiaceae</taxon>
        <taxon>Rhizobium/Agrobacterium group</taxon>
        <taxon>Rhizobium</taxon>
    </lineage>
</organism>
<comment type="caution">
    <text evidence="9">The sequence shown here is derived from an EMBL/GenBank/DDBJ whole genome shotgun (WGS) entry which is preliminary data.</text>
</comment>
<dbReference type="EMBL" id="LNCD01000095">
    <property type="protein sequence ID" value="KWV48907.1"/>
    <property type="molecule type" value="Genomic_DNA"/>
</dbReference>
<dbReference type="Pfam" id="PF00155">
    <property type="entry name" value="Aminotran_1_2"/>
    <property type="match status" value="1"/>
</dbReference>
<keyword evidence="11" id="KW-1185">Reference proteome</keyword>
<dbReference type="InterPro" id="IPR004839">
    <property type="entry name" value="Aminotransferase_I/II_large"/>
</dbReference>
<evidence type="ECO:0000313" key="8">
    <source>
        <dbReference type="EMBL" id="KWV45968.1"/>
    </source>
</evidence>
<dbReference type="Proteomes" id="UP000068164">
    <property type="component" value="Unassembled WGS sequence"/>
</dbReference>
<dbReference type="GO" id="GO:0003700">
    <property type="term" value="F:DNA-binding transcription factor activity"/>
    <property type="evidence" value="ECO:0007669"/>
    <property type="project" value="InterPro"/>
</dbReference>
<dbReference type="AlphaFoldDB" id="A0A120FJD4"/>
<keyword evidence="4" id="KW-0238">DNA-binding</keyword>
<evidence type="ECO:0000256" key="2">
    <source>
        <dbReference type="ARBA" id="ARBA00022898"/>
    </source>
</evidence>
<keyword evidence="2" id="KW-0663">Pyridoxal phosphate</keyword>
<proteinExistence type="inferred from homology"/>
<evidence type="ECO:0000313" key="11">
    <source>
        <dbReference type="Proteomes" id="UP000068164"/>
    </source>
</evidence>
<dbReference type="PROSITE" id="PS50949">
    <property type="entry name" value="HTH_GNTR"/>
    <property type="match status" value="1"/>
</dbReference>
<evidence type="ECO:0000313" key="9">
    <source>
        <dbReference type="EMBL" id="KWV48907.1"/>
    </source>
</evidence>
<feature type="domain" description="HTH gntR-type" evidence="6">
    <location>
        <begin position="19"/>
        <end position="87"/>
    </location>
</feature>
<dbReference type="InterPro" id="IPR051446">
    <property type="entry name" value="HTH_trans_reg/aminotransferase"/>
</dbReference>
<dbReference type="CDD" id="cd00609">
    <property type="entry name" value="AAT_like"/>
    <property type="match status" value="1"/>
</dbReference>
<dbReference type="Gene3D" id="3.90.1150.10">
    <property type="entry name" value="Aspartate Aminotransferase, domain 1"/>
    <property type="match status" value="1"/>
</dbReference>
<dbReference type="SUPFAM" id="SSF53383">
    <property type="entry name" value="PLP-dependent transferases"/>
    <property type="match status" value="1"/>
</dbReference>
<dbReference type="EMBL" id="LNCD01000112">
    <property type="protein sequence ID" value="KWV45968.1"/>
    <property type="molecule type" value="Genomic_DNA"/>
</dbReference>
<evidence type="ECO:0000256" key="3">
    <source>
        <dbReference type="ARBA" id="ARBA00023015"/>
    </source>
</evidence>
<dbReference type="InterPro" id="IPR000524">
    <property type="entry name" value="Tscrpt_reg_HTH_GntR"/>
</dbReference>
<protein>
    <submittedName>
        <fullName evidence="9">Transcriptional regulator</fullName>
    </submittedName>
</protein>
<dbReference type="CDD" id="cd07377">
    <property type="entry name" value="WHTH_GntR"/>
    <property type="match status" value="1"/>
</dbReference>
<dbReference type="EMBL" id="LNCD01000074">
    <property type="protein sequence ID" value="KWV52120.1"/>
    <property type="molecule type" value="Genomic_DNA"/>
</dbReference>
<dbReference type="OrthoDB" id="9794015at2"/>
<evidence type="ECO:0000256" key="5">
    <source>
        <dbReference type="ARBA" id="ARBA00023163"/>
    </source>
</evidence>
<dbReference type="SUPFAM" id="SSF46785">
    <property type="entry name" value="Winged helix' DNA-binding domain"/>
    <property type="match status" value="1"/>
</dbReference>